<proteinExistence type="inferred from homology"/>
<evidence type="ECO:0000313" key="9">
    <source>
        <dbReference type="EMBL" id="CAB4704003.1"/>
    </source>
</evidence>
<dbReference type="Gene3D" id="1.10.540.10">
    <property type="entry name" value="Acyl-CoA dehydrogenase/oxidase, N-terminal domain"/>
    <property type="match status" value="1"/>
</dbReference>
<dbReference type="InterPro" id="IPR036250">
    <property type="entry name" value="AcylCo_DH-like_C"/>
</dbReference>
<reference evidence="9" key="1">
    <citation type="submission" date="2020-05" db="EMBL/GenBank/DDBJ databases">
        <authorList>
            <person name="Chiriac C."/>
            <person name="Salcher M."/>
            <person name="Ghai R."/>
            <person name="Kavagutti S V."/>
        </authorList>
    </citation>
    <scope>NUCLEOTIDE SEQUENCE</scope>
</reference>
<organism evidence="9">
    <name type="scientific">freshwater metagenome</name>
    <dbReference type="NCBI Taxonomy" id="449393"/>
    <lineage>
        <taxon>unclassified sequences</taxon>
        <taxon>metagenomes</taxon>
        <taxon>ecological metagenomes</taxon>
    </lineage>
</organism>
<sequence>MKKSWPNAATFARRKRTSTAARHMYLTQRQIRYAPMDLTETADEQAFRAEARAWLEANVPSAPLPSFDTAEGFELHRQWEAKLFEGRWSAVSWPVEYGGRAADYVKWLIFEEEYWRSGAPGRVSQNGIFLLGPTIIEVGTPEQKARFLPAMAKSDEIWAQAWSEPDAGSDMASIRSKAALSDDGSEWIINGQKIWASRAAWADWCFGIFRTDPESSRHKGLTFILMPLDTPGITVRPIAQLDGDTGFAEIFFDDVHVPIENTLGGVGNGWSVAMATAGFERGVSLRSPARFNVAVDRLIKLWIKIGDPDDDTMRDAVTDLWMQAEGYRLHTYMTVTKLLEGGHIGSESSLNKIFWSEMDVRAHELALQLLGPDAERIDGPHERWVDGFLFSLSGPLYAGTNEIQRNIIADRVLNLPRG</sequence>
<dbReference type="InterPro" id="IPR006091">
    <property type="entry name" value="Acyl-CoA_Oxase/DH_mid-dom"/>
</dbReference>
<dbReference type="Pfam" id="PF00441">
    <property type="entry name" value="Acyl-CoA_dh_1"/>
    <property type="match status" value="1"/>
</dbReference>
<accession>A0A6J6Q3Q6</accession>
<comment type="cofactor">
    <cofactor evidence="1">
        <name>FAD</name>
        <dbReference type="ChEBI" id="CHEBI:57692"/>
    </cofactor>
</comment>
<protein>
    <submittedName>
        <fullName evidence="9">Unannotated protein</fullName>
    </submittedName>
</protein>
<dbReference type="PANTHER" id="PTHR43292">
    <property type="entry name" value="ACYL-COA DEHYDROGENASE"/>
    <property type="match status" value="1"/>
</dbReference>
<dbReference type="AlphaFoldDB" id="A0A6J6Q3Q6"/>
<comment type="similarity">
    <text evidence="2">Belongs to the acyl-CoA dehydrogenase family.</text>
</comment>
<dbReference type="GO" id="GO:0016627">
    <property type="term" value="F:oxidoreductase activity, acting on the CH-CH group of donors"/>
    <property type="evidence" value="ECO:0007669"/>
    <property type="project" value="InterPro"/>
</dbReference>
<feature type="domain" description="Acyl-CoA oxidase/dehydrogenase middle" evidence="7">
    <location>
        <begin position="159"/>
        <end position="255"/>
    </location>
</feature>
<dbReference type="InterPro" id="IPR037069">
    <property type="entry name" value="AcylCoA_DH/ox_N_sf"/>
</dbReference>
<dbReference type="GO" id="GO:0005886">
    <property type="term" value="C:plasma membrane"/>
    <property type="evidence" value="ECO:0007669"/>
    <property type="project" value="TreeGrafter"/>
</dbReference>
<dbReference type="InterPro" id="IPR009075">
    <property type="entry name" value="AcylCo_DH/oxidase_C"/>
</dbReference>
<dbReference type="InterPro" id="IPR052161">
    <property type="entry name" value="Mycobact_Acyl-CoA_DH"/>
</dbReference>
<dbReference type="EMBL" id="CAEZXM010000283">
    <property type="protein sequence ID" value="CAB4704003.1"/>
    <property type="molecule type" value="Genomic_DNA"/>
</dbReference>
<evidence type="ECO:0000256" key="5">
    <source>
        <dbReference type="ARBA" id="ARBA00023002"/>
    </source>
</evidence>
<dbReference type="SUPFAM" id="SSF47203">
    <property type="entry name" value="Acyl-CoA dehydrogenase C-terminal domain-like"/>
    <property type="match status" value="1"/>
</dbReference>
<evidence type="ECO:0000256" key="1">
    <source>
        <dbReference type="ARBA" id="ARBA00001974"/>
    </source>
</evidence>
<evidence type="ECO:0000259" key="8">
    <source>
        <dbReference type="Pfam" id="PF02771"/>
    </source>
</evidence>
<evidence type="ECO:0000256" key="3">
    <source>
        <dbReference type="ARBA" id="ARBA00022630"/>
    </source>
</evidence>
<dbReference type="InterPro" id="IPR013786">
    <property type="entry name" value="AcylCoA_DH/ox_N"/>
</dbReference>
<dbReference type="InterPro" id="IPR009100">
    <property type="entry name" value="AcylCoA_DH/oxidase_NM_dom_sf"/>
</dbReference>
<dbReference type="PANTHER" id="PTHR43292:SF3">
    <property type="entry name" value="ACYL-COA DEHYDROGENASE FADE29"/>
    <property type="match status" value="1"/>
</dbReference>
<dbReference type="InterPro" id="IPR046373">
    <property type="entry name" value="Acyl-CoA_Oxase/DH_mid-dom_sf"/>
</dbReference>
<dbReference type="Gene3D" id="2.40.110.10">
    <property type="entry name" value="Butyryl-CoA Dehydrogenase, subunit A, domain 2"/>
    <property type="match status" value="1"/>
</dbReference>
<keyword evidence="3" id="KW-0285">Flavoprotein</keyword>
<name>A0A6J6Q3Q6_9ZZZZ</name>
<evidence type="ECO:0000259" key="7">
    <source>
        <dbReference type="Pfam" id="PF02770"/>
    </source>
</evidence>
<keyword evidence="5" id="KW-0560">Oxidoreductase</keyword>
<feature type="domain" description="Acyl-CoA dehydrogenase/oxidase N-terminal" evidence="8">
    <location>
        <begin position="41"/>
        <end position="153"/>
    </location>
</feature>
<evidence type="ECO:0000259" key="6">
    <source>
        <dbReference type="Pfam" id="PF00441"/>
    </source>
</evidence>
<dbReference type="Pfam" id="PF02771">
    <property type="entry name" value="Acyl-CoA_dh_N"/>
    <property type="match status" value="1"/>
</dbReference>
<dbReference type="Pfam" id="PF02770">
    <property type="entry name" value="Acyl-CoA_dh_M"/>
    <property type="match status" value="1"/>
</dbReference>
<feature type="domain" description="Acyl-CoA dehydrogenase/oxidase C-terminal" evidence="6">
    <location>
        <begin position="267"/>
        <end position="413"/>
    </location>
</feature>
<evidence type="ECO:0000256" key="4">
    <source>
        <dbReference type="ARBA" id="ARBA00022827"/>
    </source>
</evidence>
<dbReference type="GO" id="GO:0050660">
    <property type="term" value="F:flavin adenine dinucleotide binding"/>
    <property type="evidence" value="ECO:0007669"/>
    <property type="project" value="InterPro"/>
</dbReference>
<dbReference type="SUPFAM" id="SSF56645">
    <property type="entry name" value="Acyl-CoA dehydrogenase NM domain-like"/>
    <property type="match status" value="1"/>
</dbReference>
<evidence type="ECO:0000256" key="2">
    <source>
        <dbReference type="ARBA" id="ARBA00009347"/>
    </source>
</evidence>
<gene>
    <name evidence="9" type="ORF">UFOPK2366_01408</name>
</gene>
<dbReference type="Gene3D" id="1.20.140.10">
    <property type="entry name" value="Butyryl-CoA Dehydrogenase, subunit A, domain 3"/>
    <property type="match status" value="1"/>
</dbReference>
<keyword evidence="4" id="KW-0274">FAD</keyword>